<dbReference type="Proteomes" id="UP001642720">
    <property type="component" value="Unassembled WGS sequence"/>
</dbReference>
<gene>
    <name evidence="3" type="ORF">CCMA1212_008736</name>
</gene>
<sequence>MKIVCRYDRQQRPTLWRDAIRADDWAGQLDDIPTAEATVHEYLRETQLLWIKDNPGKEKTMLFCGIIGELQNRGIEPCYFFCQATNPRLNSGTAVLLGLGMYDQAGTALFQDANSWVVSSQLFTELLEYPSLEGRGLMIDALDECQTDLERLLDLTIGESANYHAKWKIRSSLELHDKSVAEAVSLYIYHKAAQLEVQKDWMWKRNKSLQRAVENGSAQTTSIKKMAEFPFDLEHLYGSMMQQIRESEDSVLCENILRLVAVVYRPVTLAELASLLELEEGISGEDLKEDFLLKDKAFISKIRSQHNSLFSTLDILTGTLRRDVYNLRYRGGLIKEHTPSHDQAVLKHANYSCIYLGGPSQSRHVVAAPGLPALDDIIARWICRDPSQGRWPGTLSRFAVDDLEALLA</sequence>
<organism evidence="3 4">
    <name type="scientific">Trichoderma ghanense</name>
    <dbReference type="NCBI Taxonomy" id="65468"/>
    <lineage>
        <taxon>Eukaryota</taxon>
        <taxon>Fungi</taxon>
        <taxon>Dikarya</taxon>
        <taxon>Ascomycota</taxon>
        <taxon>Pezizomycotina</taxon>
        <taxon>Sordariomycetes</taxon>
        <taxon>Hypocreomycetidae</taxon>
        <taxon>Hypocreales</taxon>
        <taxon>Hypocreaceae</taxon>
        <taxon>Trichoderma</taxon>
    </lineage>
</organism>
<protein>
    <recommendedName>
        <fullName evidence="2">Nephrocystin 3-like N-terminal domain-containing protein</fullName>
    </recommendedName>
</protein>
<reference evidence="3 4" key="1">
    <citation type="submission" date="2018-01" db="EMBL/GenBank/DDBJ databases">
        <title>Genome characterization of the sugarcane-associated fungus Trichoderma ghanense CCMA-1212 and their application in lignocelulose bioconversion.</title>
        <authorList>
            <person name="Steindorff A.S."/>
            <person name="Mendes T.D."/>
            <person name="Vilela E.S.D."/>
            <person name="Rodrigues D.S."/>
            <person name="Formighieri E.F."/>
            <person name="Melo I.S."/>
            <person name="Favaro L.C.L."/>
        </authorList>
    </citation>
    <scope>NUCLEOTIDE SEQUENCE [LARGE SCALE GENOMIC DNA]</scope>
    <source>
        <strain evidence="3 4">CCMA-1212</strain>
    </source>
</reference>
<feature type="domain" description="Nephrocystin 3-like N-terminal" evidence="2">
    <location>
        <begin position="45"/>
        <end position="158"/>
    </location>
</feature>
<keyword evidence="4" id="KW-1185">Reference proteome</keyword>
<comment type="caution">
    <text evidence="3">The sequence shown here is derived from an EMBL/GenBank/DDBJ whole genome shotgun (WGS) entry which is preliminary data.</text>
</comment>
<name>A0ABY2GUJ0_9HYPO</name>
<evidence type="ECO:0000313" key="4">
    <source>
        <dbReference type="Proteomes" id="UP001642720"/>
    </source>
</evidence>
<evidence type="ECO:0000256" key="1">
    <source>
        <dbReference type="ARBA" id="ARBA00022737"/>
    </source>
</evidence>
<dbReference type="Pfam" id="PF24883">
    <property type="entry name" value="NPHP3_N"/>
    <property type="match status" value="1"/>
</dbReference>
<keyword evidence="1" id="KW-0677">Repeat</keyword>
<proteinExistence type="predicted"/>
<dbReference type="GeneID" id="300580301"/>
<dbReference type="EMBL" id="PPTA01000014">
    <property type="protein sequence ID" value="TFA99373.1"/>
    <property type="molecule type" value="Genomic_DNA"/>
</dbReference>
<evidence type="ECO:0000259" key="2">
    <source>
        <dbReference type="Pfam" id="PF24883"/>
    </source>
</evidence>
<accession>A0ABY2GUJ0</accession>
<evidence type="ECO:0000313" key="3">
    <source>
        <dbReference type="EMBL" id="TFA99373.1"/>
    </source>
</evidence>
<dbReference type="InterPro" id="IPR056884">
    <property type="entry name" value="NPHP3-like_N"/>
</dbReference>
<dbReference type="RefSeq" id="XP_073555575.1">
    <property type="nucleotide sequence ID" value="XM_073705851.1"/>
</dbReference>